<reference evidence="2" key="1">
    <citation type="submission" date="2014-05" db="EMBL/GenBank/DDBJ databases">
        <authorList>
            <person name="Chronopoulou M."/>
        </authorList>
    </citation>
    <scope>NUCLEOTIDE SEQUENCE</scope>
    <source>
        <tissue evidence="2">Whole organism</tissue>
    </source>
</reference>
<name>A0A0K2UJH7_LEPSM</name>
<proteinExistence type="predicted"/>
<sequence>MTSLLKNQILKHLSKFAKNLSPDQVNLSALKGEGELKNLELNEEVLTDLLELPSWLKLTEATCNRVTVRIQWTKLKSVPIHLSLDEVRVQVQTCEELRRSQGGNSTTQHLPHSATGPYGFADKVVDGMTLTVNSVILTLNSKVFQASFNISRIMVESKSPQWNKADLRSTRLKDALKKELLIFKELSWTTIKIEAKSTVNEELTPLRLITNLAKCRITIKKRLSDCSVLGCRLVLILDDLLWVLTDDQLQAALHFADSISGLIKRATEETQKAKGARKLENLSGSCEKVFKEKTSKRKTADNSFTCQHFAAHDVIETSYHIYLGQIDLHLCDDPGGNGRSSHPSLKDGGAFQITLSKLQVDFYPYHLSTMGRSSWIRYQKSIHYSWLETSLQQFKSELTETLSSSQYHRHISKSVGDEDNEHSVHHNILSKYDKLMTANLIIRLSNFSFWKVTTSKGKIIPKEFIKTTNKPYLSCNPRDRRNNIYLHPQKGDDARCSFKDEMPVLHLEYSQFYYPGDDDFPLPPPKMYSFVNPIQVYLDPLTCLWLNAFTLNLQQSVKSLSTESPEPPYLDVKIEAILLKIIYEDLQEYSDQPERPRSLEIQVSRVLAANYRSSETGTISELNKTLKIFSSSDLFNSFKFPNEESDLNVICQKFYEVSNDADLKTITANLYSGGIFRKDLLWNRSKDVWYVTLDPLWADFKGRYTTPLVNAFPVTLWLYKEPKELPNDSKEAKMHIIAQVHKLVTLQLNHYQLLFLQRMSETLSEITIFLTHDLMRILGEDDQGSMCLGVDIPQADVSFLIKSLNEHDRMKRNDSSSIQSILSVEKSQSPIIDPLTQGNSTNNVSLNSTLLNSATITDTLSDSIKSSSKLMSSASKKMVNGQLKARSKLTHSLTNIKASLDSSFRGSTAQLSLRGEDDTLSIRSEGSSDSESFIVNNQHQGCEKECIENTLFDLNPQVSGGIEAAIEITESYKEGPITENAKKEHLNLDDVKISIATFHLEGIELANQSNGPHSIVKLKATSLRGEECFNTTLSEFQEKFNSASKDWNLKEKSNKDSWCTKLRFTSNSPTDISNILELSPDVTLTDKIRHCKDNYIEIEAQNLPLSFHTSILTGMVDLFEDEIIPVPIPMNINIDNVSFHLSDDQPPNNSTSPGTVPVDLNISSLSIARDKTGVFSITSSNNNNNNNDSGAIATSLNSNETRRATLLEVANDNLRASLSLCQFEVLSLKAKLQEQEIRNKRYSETLKKVTILEKENESMKLTLQYLQQELIKSGKKPFPSST</sequence>
<dbReference type="EMBL" id="HACA01020741">
    <property type="protein sequence ID" value="CDW38102.1"/>
    <property type="molecule type" value="Transcribed_RNA"/>
</dbReference>
<organism evidence="2">
    <name type="scientific">Lepeophtheirus salmonis</name>
    <name type="common">Salmon louse</name>
    <name type="synonym">Caligus salmonis</name>
    <dbReference type="NCBI Taxonomy" id="72036"/>
    <lineage>
        <taxon>Eukaryota</taxon>
        <taxon>Metazoa</taxon>
        <taxon>Ecdysozoa</taxon>
        <taxon>Arthropoda</taxon>
        <taxon>Crustacea</taxon>
        <taxon>Multicrustacea</taxon>
        <taxon>Hexanauplia</taxon>
        <taxon>Copepoda</taxon>
        <taxon>Siphonostomatoida</taxon>
        <taxon>Caligidae</taxon>
        <taxon>Lepeophtheirus</taxon>
    </lineage>
</organism>
<evidence type="ECO:0000256" key="1">
    <source>
        <dbReference type="SAM" id="Coils"/>
    </source>
</evidence>
<dbReference type="OrthoDB" id="43807at2759"/>
<dbReference type="Pfam" id="PF24917">
    <property type="entry name" value="BLTP3A_B"/>
    <property type="match status" value="2"/>
</dbReference>
<feature type="coiled-coil region" evidence="1">
    <location>
        <begin position="1225"/>
        <end position="1269"/>
    </location>
</feature>
<evidence type="ECO:0000313" key="2">
    <source>
        <dbReference type="EMBL" id="CDW38102.1"/>
    </source>
</evidence>
<protein>
    <submittedName>
        <fullName evidence="2">AGAP008379PAlike [Tribolium castaneum]</fullName>
    </submittedName>
</protein>
<dbReference type="PANTHER" id="PTHR22774">
    <property type="entry name" value="CHOREIN N-TERMINAL DOMAIN-CONTAINING PROTEIN"/>
    <property type="match status" value="1"/>
</dbReference>
<accession>A0A0K2UJH7</accession>
<dbReference type="PANTHER" id="PTHR22774:SF11">
    <property type="entry name" value="CHOREIN N-TERMINAL DOMAIN-CONTAINING PROTEIN"/>
    <property type="match status" value="1"/>
</dbReference>
<keyword evidence="1" id="KW-0175">Coiled coil</keyword>
<dbReference type="InterPro" id="IPR026728">
    <property type="entry name" value="BLTP3A/B"/>
</dbReference>